<feature type="transmembrane region" description="Helical" evidence="8">
    <location>
        <begin position="511"/>
        <end position="532"/>
    </location>
</feature>
<reference evidence="10 11" key="1">
    <citation type="submission" date="2020-03" db="EMBL/GenBank/DDBJ databases">
        <title>WGS of actinomycetes isolated from Thailand.</title>
        <authorList>
            <person name="Thawai C."/>
        </authorList>
    </citation>
    <scope>NUCLEOTIDE SEQUENCE [LARGE SCALE GENOMIC DNA]</scope>
    <source>
        <strain evidence="10 11">SBST2-5</strain>
    </source>
</reference>
<organism evidence="10 11">
    <name type="scientific">Streptomyces composti</name>
    <dbReference type="NCBI Taxonomy" id="2720025"/>
    <lineage>
        <taxon>Bacteria</taxon>
        <taxon>Bacillati</taxon>
        <taxon>Actinomycetota</taxon>
        <taxon>Actinomycetes</taxon>
        <taxon>Kitasatosporales</taxon>
        <taxon>Streptomycetaceae</taxon>
        <taxon>Streptomyces</taxon>
    </lineage>
</organism>
<dbReference type="Pfam" id="PF02652">
    <property type="entry name" value="Lactate_perm"/>
    <property type="match status" value="2"/>
</dbReference>
<feature type="transmembrane region" description="Helical" evidence="8">
    <location>
        <begin position="388"/>
        <end position="408"/>
    </location>
</feature>
<feature type="compositionally biased region" description="Low complexity" evidence="9">
    <location>
        <begin position="298"/>
        <end position="312"/>
    </location>
</feature>
<keyword evidence="5 8" id="KW-0812">Transmembrane</keyword>
<sequence length="631" mass="64478">MYQPDLSPVADSLAFSSLVAALPLLTLFVLLGGLKLKAHWAGLASLAVAVIVAVAAYGMPVDLALLSAGEGAAFGLFPIMWIVVAAIWVHQLTVVSGRFEDLRRAFGLISTDPRVQAIIIAFCFGGLLEALAGFGAPVAITGVMLMGLGFAPVRAAVTVLVANTAPVAFGAIATPIITAGNLTKIPYSEIGAYVGHQTPLIAFFVPLLLVGLVDGRRGVRQTWPVALVCGAVFGLAQFLSATYLSVELTDIVASLAGLAAIVLFLRVWQPQGGEEARAALLEAARRERTEGTDGQPSRPGDGTGATPRTGTGTDAGTGGSPAPSSAVSPARTAQEPGVTTEAHPRVTTEAEPPVVTGTLPAGDPAAAPAAASTAPATTPDGPIRGSQVLMAFLPYLIIIAVFSIAKLWTPLKEFLASSDVKAGWPGLDGEVLTAAGQVSGTTVYTFPWLSSPGTLLLICGAVIAAVHRVTPVAAAREFTATLVKLRWALLTVAAVLALAYVMNLSGQTITIGTWIAGAGAAFAFLSPVLGWLGTAVTGSDTSANALFATLQQTAAHKAGLDPTLLVAANTSGGVVGKMISPQNLTIAATAVGLIGRESQLFRAAIKWSLLLLLALCALVLAQSGFLARMLP</sequence>
<dbReference type="Proteomes" id="UP000730591">
    <property type="component" value="Unassembled WGS sequence"/>
</dbReference>
<feature type="compositionally biased region" description="Low complexity" evidence="9">
    <location>
        <begin position="356"/>
        <end position="378"/>
    </location>
</feature>
<feature type="transmembrane region" description="Helical" evidence="8">
    <location>
        <begin position="487"/>
        <end position="505"/>
    </location>
</feature>
<evidence type="ECO:0000256" key="5">
    <source>
        <dbReference type="ARBA" id="ARBA00022692"/>
    </source>
</evidence>
<evidence type="ECO:0000256" key="9">
    <source>
        <dbReference type="SAM" id="MobiDB-lite"/>
    </source>
</evidence>
<comment type="similarity">
    <text evidence="2 8">Belongs to the lactate permease family.</text>
</comment>
<evidence type="ECO:0000313" key="10">
    <source>
        <dbReference type="EMBL" id="NJP53075.1"/>
    </source>
</evidence>
<feature type="transmembrane region" description="Helical" evidence="8">
    <location>
        <begin position="40"/>
        <end position="59"/>
    </location>
</feature>
<comment type="subcellular location">
    <subcellularLocation>
        <location evidence="1 8">Cell membrane</location>
        <topology evidence="1 8">Multi-pass membrane protein</topology>
    </subcellularLocation>
</comment>
<accession>A0ABX1A9A3</accession>
<dbReference type="PANTHER" id="PTHR30003:SF0">
    <property type="entry name" value="GLYCOLATE PERMEASE GLCA-RELATED"/>
    <property type="match status" value="1"/>
</dbReference>
<keyword evidence="3 8" id="KW-0813">Transport</keyword>
<dbReference type="PANTHER" id="PTHR30003">
    <property type="entry name" value="L-LACTATE PERMEASE"/>
    <property type="match status" value="1"/>
</dbReference>
<evidence type="ECO:0000256" key="4">
    <source>
        <dbReference type="ARBA" id="ARBA00022475"/>
    </source>
</evidence>
<feature type="transmembrane region" description="Helical" evidence="8">
    <location>
        <begin position="160"/>
        <end position="178"/>
    </location>
</feature>
<feature type="transmembrane region" description="Helical" evidence="8">
    <location>
        <begin position="251"/>
        <end position="268"/>
    </location>
</feature>
<keyword evidence="11" id="KW-1185">Reference proteome</keyword>
<feature type="transmembrane region" description="Helical" evidence="8">
    <location>
        <begin position="225"/>
        <end position="245"/>
    </location>
</feature>
<evidence type="ECO:0000256" key="7">
    <source>
        <dbReference type="ARBA" id="ARBA00023136"/>
    </source>
</evidence>
<keyword evidence="7 8" id="KW-0472">Membrane</keyword>
<feature type="transmembrane region" description="Helical" evidence="8">
    <location>
        <begin position="609"/>
        <end position="630"/>
    </location>
</feature>
<dbReference type="InterPro" id="IPR003804">
    <property type="entry name" value="Lactate_perm"/>
</dbReference>
<feature type="transmembrane region" description="Helical" evidence="8">
    <location>
        <begin position="190"/>
        <end position="213"/>
    </location>
</feature>
<name>A0ABX1A9A3_9ACTN</name>
<feature type="transmembrane region" description="Helical" evidence="8">
    <location>
        <begin position="71"/>
        <end position="93"/>
    </location>
</feature>
<feature type="region of interest" description="Disordered" evidence="9">
    <location>
        <begin position="285"/>
        <end position="378"/>
    </location>
</feature>
<feature type="compositionally biased region" description="Low complexity" evidence="9">
    <location>
        <begin position="320"/>
        <end position="330"/>
    </location>
</feature>
<dbReference type="RefSeq" id="WP_167997903.1">
    <property type="nucleotide sequence ID" value="NZ_JAATEM010000032.1"/>
</dbReference>
<evidence type="ECO:0000256" key="3">
    <source>
        <dbReference type="ARBA" id="ARBA00022448"/>
    </source>
</evidence>
<proteinExistence type="inferred from homology"/>
<keyword evidence="4 8" id="KW-1003">Cell membrane</keyword>
<evidence type="ECO:0000256" key="2">
    <source>
        <dbReference type="ARBA" id="ARBA00010100"/>
    </source>
</evidence>
<dbReference type="EMBL" id="JAATEM010000032">
    <property type="protein sequence ID" value="NJP53075.1"/>
    <property type="molecule type" value="Genomic_DNA"/>
</dbReference>
<protein>
    <recommendedName>
        <fullName evidence="8">L-lactate permease</fullName>
    </recommendedName>
</protein>
<evidence type="ECO:0000313" key="11">
    <source>
        <dbReference type="Proteomes" id="UP000730591"/>
    </source>
</evidence>
<evidence type="ECO:0000256" key="8">
    <source>
        <dbReference type="RuleBase" id="RU365092"/>
    </source>
</evidence>
<feature type="transmembrane region" description="Helical" evidence="8">
    <location>
        <begin position="12"/>
        <end position="33"/>
    </location>
</feature>
<feature type="transmembrane region" description="Helical" evidence="8">
    <location>
        <begin position="446"/>
        <end position="466"/>
    </location>
</feature>
<comment type="caution">
    <text evidence="10">The sequence shown here is derived from an EMBL/GenBank/DDBJ whole genome shotgun (WGS) entry which is preliminary data.</text>
</comment>
<evidence type="ECO:0000256" key="6">
    <source>
        <dbReference type="ARBA" id="ARBA00022989"/>
    </source>
</evidence>
<gene>
    <name evidence="10" type="ORF">HCJ93_24145</name>
</gene>
<keyword evidence="6 8" id="KW-1133">Transmembrane helix</keyword>
<feature type="transmembrane region" description="Helical" evidence="8">
    <location>
        <begin position="134"/>
        <end position="153"/>
    </location>
</feature>
<evidence type="ECO:0000256" key="1">
    <source>
        <dbReference type="ARBA" id="ARBA00004651"/>
    </source>
</evidence>
<comment type="function">
    <text evidence="8">Uptake of L-lactate across the membrane. Can also transport D-lactate and glycolate.</text>
</comment>